<evidence type="ECO:0000256" key="7">
    <source>
        <dbReference type="ARBA" id="ARBA00022989"/>
    </source>
</evidence>
<dbReference type="OrthoDB" id="9810181at2"/>
<accession>A0A1W5ZQS8</accession>
<organism evidence="15 16">
    <name type="scientific">Halobacillus mangrovi</name>
    <dbReference type="NCBI Taxonomy" id="402384"/>
    <lineage>
        <taxon>Bacteria</taxon>
        <taxon>Bacillati</taxon>
        <taxon>Bacillota</taxon>
        <taxon>Bacilli</taxon>
        <taxon>Bacillales</taxon>
        <taxon>Bacillaceae</taxon>
        <taxon>Halobacillus</taxon>
    </lineage>
</organism>
<keyword evidence="3" id="KW-0813">Transport</keyword>
<evidence type="ECO:0000256" key="12">
    <source>
        <dbReference type="ARBA" id="ARBA00033708"/>
    </source>
</evidence>
<feature type="transmembrane region" description="Helical" evidence="14">
    <location>
        <begin position="316"/>
        <end position="337"/>
    </location>
</feature>
<evidence type="ECO:0000256" key="14">
    <source>
        <dbReference type="SAM" id="Phobius"/>
    </source>
</evidence>
<evidence type="ECO:0000256" key="4">
    <source>
        <dbReference type="ARBA" id="ARBA00022475"/>
    </source>
</evidence>
<reference evidence="15 16" key="1">
    <citation type="submission" date="2017-04" db="EMBL/GenBank/DDBJ databases">
        <title>The whole genome sequencing and assembly of Halobacillus mangrovi strain.</title>
        <authorList>
            <person name="Lee S.-J."/>
            <person name="Park M.-K."/>
            <person name="Kim J.-Y."/>
            <person name="Lee Y.-J."/>
            <person name="Yi H."/>
            <person name="Bahn Y.-S."/>
            <person name="Kim J.F."/>
            <person name="Lee D.-W."/>
        </authorList>
    </citation>
    <scope>NUCLEOTIDE SEQUENCE [LARGE SCALE GENOMIC DNA]</scope>
    <source>
        <strain evidence="15 16">KTB 131</strain>
    </source>
</reference>
<evidence type="ECO:0000256" key="8">
    <source>
        <dbReference type="ARBA" id="ARBA00023053"/>
    </source>
</evidence>
<sequence>MDELLYLGVFLLYTIAILILGKHGFDKTDDLSEYFLAGRNLKTFPSIASFCATWFSAASLLGLPGLIYEGGVSVIWTTAVAWVLGIIGLYVIASKLYTYRVLTVPEFFRIRYQSKWLQVWIGIVLLVSYLLYVVIQIRGFGIVISQMLEIPYSVSVCLIYIFVLYTTFGGLHSVARTDTFHFFLILLGTVLGAFLMLKAVGGMSNLNLERIGDAQEVTFLSPDGLSVWLFVSAFFTLGLGVAANPQYAVRILSANSKSTAKKMLVVSLVFVVVIYLSILVMGLGSRALDPNITFLSTDEIYPYVITYLLHTPWKSILLISIVAACISTANSQLLLMASSFVYDITLPLRSKRIENHRIVTWTRWMVFIFATSSLIIAFTPPEGIVPFSGHIWGIITVSLFFPLYGGLFTNIPKQNALLSSIGGVVTYALAFLLIPTDWQTMYHPVLPSLMMAGFFFFVKWGKTT</sequence>
<evidence type="ECO:0000256" key="6">
    <source>
        <dbReference type="ARBA" id="ARBA00022847"/>
    </source>
</evidence>
<evidence type="ECO:0000256" key="11">
    <source>
        <dbReference type="ARBA" id="ARBA00023201"/>
    </source>
</evidence>
<feature type="transmembrane region" description="Helical" evidence="14">
    <location>
        <begin position="358"/>
        <end position="378"/>
    </location>
</feature>
<dbReference type="InterPro" id="IPR050277">
    <property type="entry name" value="Sodium:Solute_Symporter"/>
</dbReference>
<keyword evidence="9" id="KW-0406">Ion transport</keyword>
<dbReference type="InterPro" id="IPR038377">
    <property type="entry name" value="Na/Glc_symporter_sf"/>
</dbReference>
<dbReference type="STRING" id="402384.HM131_01810"/>
<evidence type="ECO:0000256" key="3">
    <source>
        <dbReference type="ARBA" id="ARBA00022448"/>
    </source>
</evidence>
<evidence type="ECO:0008006" key="17">
    <source>
        <dbReference type="Google" id="ProtNLM"/>
    </source>
</evidence>
<feature type="transmembrane region" description="Helical" evidence="14">
    <location>
        <begin position="46"/>
        <end position="68"/>
    </location>
</feature>
<evidence type="ECO:0000313" key="15">
    <source>
        <dbReference type="EMBL" id="ARI75638.1"/>
    </source>
</evidence>
<feature type="transmembrane region" description="Helical" evidence="14">
    <location>
        <begin position="416"/>
        <end position="434"/>
    </location>
</feature>
<evidence type="ECO:0000256" key="2">
    <source>
        <dbReference type="ARBA" id="ARBA00006434"/>
    </source>
</evidence>
<dbReference type="KEGG" id="hmn:HM131_01810"/>
<keyword evidence="11" id="KW-0739">Sodium transport</keyword>
<comment type="subcellular location">
    <subcellularLocation>
        <location evidence="1">Cell membrane</location>
        <topology evidence="1">Multi-pass membrane protein</topology>
    </subcellularLocation>
</comment>
<name>A0A1W5ZQS8_9BACI</name>
<dbReference type="Gene3D" id="1.20.1730.10">
    <property type="entry name" value="Sodium/glucose cotransporter"/>
    <property type="match status" value="1"/>
</dbReference>
<dbReference type="RefSeq" id="WP_085027367.1">
    <property type="nucleotide sequence ID" value="NZ_CP020772.1"/>
</dbReference>
<feature type="transmembrane region" description="Helical" evidence="14">
    <location>
        <begin position="119"/>
        <end position="144"/>
    </location>
</feature>
<dbReference type="AlphaFoldDB" id="A0A1W5ZQS8"/>
<evidence type="ECO:0000256" key="10">
    <source>
        <dbReference type="ARBA" id="ARBA00023136"/>
    </source>
</evidence>
<dbReference type="GO" id="GO:0015293">
    <property type="term" value="F:symporter activity"/>
    <property type="evidence" value="ECO:0007669"/>
    <property type="project" value="UniProtKB-KW"/>
</dbReference>
<feature type="transmembrane region" description="Helical" evidence="14">
    <location>
        <begin position="440"/>
        <end position="458"/>
    </location>
</feature>
<proteinExistence type="inferred from homology"/>
<dbReference type="PANTHER" id="PTHR48086:SF3">
    <property type="entry name" value="SODIUM_PROLINE SYMPORTER"/>
    <property type="match status" value="1"/>
</dbReference>
<dbReference type="Proteomes" id="UP000192527">
    <property type="component" value="Chromosome"/>
</dbReference>
<dbReference type="Pfam" id="PF00474">
    <property type="entry name" value="SSF"/>
    <property type="match status" value="1"/>
</dbReference>
<evidence type="ECO:0000256" key="5">
    <source>
        <dbReference type="ARBA" id="ARBA00022692"/>
    </source>
</evidence>
<feature type="transmembrane region" description="Helical" evidence="14">
    <location>
        <begin position="74"/>
        <end position="98"/>
    </location>
</feature>
<evidence type="ECO:0000256" key="9">
    <source>
        <dbReference type="ARBA" id="ARBA00023065"/>
    </source>
</evidence>
<dbReference type="EMBL" id="CP020772">
    <property type="protein sequence ID" value="ARI75638.1"/>
    <property type="molecule type" value="Genomic_DNA"/>
</dbReference>
<feature type="transmembrane region" description="Helical" evidence="14">
    <location>
        <begin position="6"/>
        <end position="25"/>
    </location>
</feature>
<feature type="transmembrane region" description="Helical" evidence="14">
    <location>
        <begin position="180"/>
        <end position="200"/>
    </location>
</feature>
<keyword evidence="4" id="KW-1003">Cell membrane</keyword>
<protein>
    <recommendedName>
        <fullName evidence="17">Sodium:solute symporter</fullName>
    </recommendedName>
</protein>
<keyword evidence="7 14" id="KW-1133">Transmembrane helix</keyword>
<evidence type="ECO:0000256" key="13">
    <source>
        <dbReference type="RuleBase" id="RU362091"/>
    </source>
</evidence>
<gene>
    <name evidence="15" type="ORF">HM131_01810</name>
</gene>
<comment type="catalytic activity">
    <reaction evidence="12">
        <text>L-proline(in) + Na(+)(in) = L-proline(out) + Na(+)(out)</text>
        <dbReference type="Rhea" id="RHEA:28967"/>
        <dbReference type="ChEBI" id="CHEBI:29101"/>
        <dbReference type="ChEBI" id="CHEBI:60039"/>
    </reaction>
</comment>
<dbReference type="GO" id="GO:0006814">
    <property type="term" value="P:sodium ion transport"/>
    <property type="evidence" value="ECO:0007669"/>
    <property type="project" value="UniProtKB-KW"/>
</dbReference>
<dbReference type="InterPro" id="IPR001734">
    <property type="entry name" value="Na/solute_symporter"/>
</dbReference>
<evidence type="ECO:0000256" key="1">
    <source>
        <dbReference type="ARBA" id="ARBA00004651"/>
    </source>
</evidence>
<dbReference type="PROSITE" id="PS50283">
    <property type="entry name" value="NA_SOLUT_SYMP_3"/>
    <property type="match status" value="1"/>
</dbReference>
<keyword evidence="8" id="KW-0915">Sodium</keyword>
<feature type="transmembrane region" description="Helical" evidence="14">
    <location>
        <begin position="225"/>
        <end position="243"/>
    </location>
</feature>
<dbReference type="NCBIfam" id="TIGR00813">
    <property type="entry name" value="sss"/>
    <property type="match status" value="1"/>
</dbReference>
<dbReference type="PANTHER" id="PTHR48086">
    <property type="entry name" value="SODIUM/PROLINE SYMPORTER-RELATED"/>
    <property type="match status" value="1"/>
</dbReference>
<evidence type="ECO:0000313" key="16">
    <source>
        <dbReference type="Proteomes" id="UP000192527"/>
    </source>
</evidence>
<feature type="transmembrane region" description="Helical" evidence="14">
    <location>
        <begin position="384"/>
        <end position="404"/>
    </location>
</feature>
<feature type="transmembrane region" description="Helical" evidence="14">
    <location>
        <begin position="150"/>
        <end position="168"/>
    </location>
</feature>
<dbReference type="CDD" id="cd10322">
    <property type="entry name" value="SLC5sbd"/>
    <property type="match status" value="1"/>
</dbReference>
<keyword evidence="16" id="KW-1185">Reference proteome</keyword>
<keyword evidence="5 14" id="KW-0812">Transmembrane</keyword>
<keyword evidence="6" id="KW-0769">Symport</keyword>
<keyword evidence="10 14" id="KW-0472">Membrane</keyword>
<feature type="transmembrane region" description="Helical" evidence="14">
    <location>
        <begin position="264"/>
        <end position="284"/>
    </location>
</feature>
<comment type="similarity">
    <text evidence="2 13">Belongs to the sodium:solute symporter (SSF) (TC 2.A.21) family.</text>
</comment>
<dbReference type="GO" id="GO:0005886">
    <property type="term" value="C:plasma membrane"/>
    <property type="evidence" value="ECO:0007669"/>
    <property type="project" value="UniProtKB-SubCell"/>
</dbReference>